<evidence type="ECO:0000256" key="1">
    <source>
        <dbReference type="SAM" id="MobiDB-lite"/>
    </source>
</evidence>
<name>A0A699IM59_TANCI</name>
<sequence length="215" mass="24463">MPYDVKSMNESLCEKPPRRFGIHSSSLTRAIHKFKEEVIKTNRFSNGANRFGGGRGNSFGNKGGETSRQRRGCYNCGEEGHFIGEFLKPKEDKAFLEGAWSDSEDSNELQNDATCLMAIESQERSRKKHSKLFSKVNELEFEVKKLDKSKEVVEPCKMWDVLTKEVDTLKCLQDEALNFSKFKKSSVVLDDMLSRQKLSQDKEGLVFSKNNKTAS</sequence>
<evidence type="ECO:0000313" key="3">
    <source>
        <dbReference type="EMBL" id="GEZ67253.1"/>
    </source>
</evidence>
<dbReference type="Pfam" id="PF00098">
    <property type="entry name" value="zf-CCHC"/>
    <property type="match status" value="1"/>
</dbReference>
<dbReference type="InterPro" id="IPR001878">
    <property type="entry name" value="Znf_CCHC"/>
</dbReference>
<feature type="domain" description="CCHC-type" evidence="2">
    <location>
        <begin position="71"/>
        <end position="82"/>
    </location>
</feature>
<organism evidence="3">
    <name type="scientific">Tanacetum cinerariifolium</name>
    <name type="common">Dalmatian daisy</name>
    <name type="synonym">Chrysanthemum cinerariifolium</name>
    <dbReference type="NCBI Taxonomy" id="118510"/>
    <lineage>
        <taxon>Eukaryota</taxon>
        <taxon>Viridiplantae</taxon>
        <taxon>Streptophyta</taxon>
        <taxon>Embryophyta</taxon>
        <taxon>Tracheophyta</taxon>
        <taxon>Spermatophyta</taxon>
        <taxon>Magnoliopsida</taxon>
        <taxon>eudicotyledons</taxon>
        <taxon>Gunneridae</taxon>
        <taxon>Pentapetalae</taxon>
        <taxon>asterids</taxon>
        <taxon>campanulids</taxon>
        <taxon>Asterales</taxon>
        <taxon>Asteraceae</taxon>
        <taxon>Asteroideae</taxon>
        <taxon>Anthemideae</taxon>
        <taxon>Anthemidinae</taxon>
        <taxon>Tanacetum</taxon>
    </lineage>
</organism>
<dbReference type="InterPro" id="IPR036875">
    <property type="entry name" value="Znf_CCHC_sf"/>
</dbReference>
<dbReference type="AlphaFoldDB" id="A0A699IM59"/>
<feature type="compositionally biased region" description="Gly residues" evidence="1">
    <location>
        <begin position="50"/>
        <end position="63"/>
    </location>
</feature>
<evidence type="ECO:0000259" key="2">
    <source>
        <dbReference type="Pfam" id="PF00098"/>
    </source>
</evidence>
<dbReference type="EMBL" id="BKCJ010308263">
    <property type="protein sequence ID" value="GEZ67253.1"/>
    <property type="molecule type" value="Genomic_DNA"/>
</dbReference>
<comment type="caution">
    <text evidence="3">The sequence shown here is derived from an EMBL/GenBank/DDBJ whole genome shotgun (WGS) entry which is preliminary data.</text>
</comment>
<reference evidence="3" key="1">
    <citation type="journal article" date="2019" name="Sci. Rep.">
        <title>Draft genome of Tanacetum cinerariifolium, the natural source of mosquito coil.</title>
        <authorList>
            <person name="Yamashiro T."/>
            <person name="Shiraishi A."/>
            <person name="Satake H."/>
            <person name="Nakayama K."/>
        </authorList>
    </citation>
    <scope>NUCLEOTIDE SEQUENCE</scope>
</reference>
<feature type="non-terminal residue" evidence="3">
    <location>
        <position position="215"/>
    </location>
</feature>
<protein>
    <recommendedName>
        <fullName evidence="2">CCHC-type domain-containing protein</fullName>
    </recommendedName>
</protein>
<dbReference type="SUPFAM" id="SSF57756">
    <property type="entry name" value="Retrovirus zinc finger-like domains"/>
    <property type="match status" value="1"/>
</dbReference>
<dbReference type="GO" id="GO:0003676">
    <property type="term" value="F:nucleic acid binding"/>
    <property type="evidence" value="ECO:0007669"/>
    <property type="project" value="InterPro"/>
</dbReference>
<proteinExistence type="predicted"/>
<dbReference type="GO" id="GO:0008270">
    <property type="term" value="F:zinc ion binding"/>
    <property type="evidence" value="ECO:0007669"/>
    <property type="project" value="InterPro"/>
</dbReference>
<gene>
    <name evidence="3" type="ORF">Tci_539226</name>
</gene>
<accession>A0A699IM59</accession>
<feature type="region of interest" description="Disordered" evidence="1">
    <location>
        <begin position="49"/>
        <end position="69"/>
    </location>
</feature>